<comment type="caution">
    <text evidence="4">The sequence shown here is derived from an EMBL/GenBank/DDBJ whole genome shotgun (WGS) entry which is preliminary data.</text>
</comment>
<organism evidence="4 5">
    <name type="scientific">Marinibaculum pumilum</name>
    <dbReference type="NCBI Taxonomy" id="1766165"/>
    <lineage>
        <taxon>Bacteria</taxon>
        <taxon>Pseudomonadati</taxon>
        <taxon>Pseudomonadota</taxon>
        <taxon>Alphaproteobacteria</taxon>
        <taxon>Rhodospirillales</taxon>
        <taxon>Rhodospirillaceae</taxon>
        <taxon>Marinibaculum</taxon>
    </lineage>
</organism>
<dbReference type="PANTHER" id="PTHR44591">
    <property type="entry name" value="STRESS RESPONSE REGULATOR PROTEIN 1"/>
    <property type="match status" value="1"/>
</dbReference>
<dbReference type="Gene3D" id="1.20.140.160">
    <property type="match status" value="1"/>
</dbReference>
<evidence type="ECO:0000256" key="2">
    <source>
        <dbReference type="PROSITE-ProRule" id="PRU00169"/>
    </source>
</evidence>
<dbReference type="SMART" id="SM00448">
    <property type="entry name" value="REC"/>
    <property type="match status" value="1"/>
</dbReference>
<reference evidence="5" key="1">
    <citation type="journal article" date="2019" name="Int. J. Syst. Evol. Microbiol.">
        <title>The Global Catalogue of Microorganisms (GCM) 10K type strain sequencing project: providing services to taxonomists for standard genome sequencing and annotation.</title>
        <authorList>
            <consortium name="The Broad Institute Genomics Platform"/>
            <consortium name="The Broad Institute Genome Sequencing Center for Infectious Disease"/>
            <person name="Wu L."/>
            <person name="Ma J."/>
        </authorList>
    </citation>
    <scope>NUCLEOTIDE SEQUENCE [LARGE SCALE GENOMIC DNA]</scope>
    <source>
        <strain evidence="5">KCTC 42964</strain>
    </source>
</reference>
<dbReference type="Gene3D" id="3.40.50.2300">
    <property type="match status" value="1"/>
</dbReference>
<protein>
    <submittedName>
        <fullName evidence="4">Response regulator</fullName>
    </submittedName>
</protein>
<sequence>MAGRQSALVQALPQLRQYMYCITGSRDYGDDVIKQWLLALSGDGDLPAEDASPVEIFARFHTHAPNHLDRQKLTDGRSPEEEGLHARVLALPVRERQVLVLRAVLDFEQEEVSEILDIPERFIRRFLHRAENSLKRSHHTALVMEDEALQGIEIARALSDMGFEVAPLVSTGQEAIETAERVRPDLIVADLSLAGGEDGLSVLRHICSEQQPAIIYVTAYPERALSLVGDLSGPVLSKPITPSKLITVVHEEMERAN</sequence>
<feature type="domain" description="Response regulatory" evidence="3">
    <location>
        <begin position="140"/>
        <end position="253"/>
    </location>
</feature>
<dbReference type="InterPro" id="IPR050595">
    <property type="entry name" value="Bact_response_regulator"/>
</dbReference>
<dbReference type="PANTHER" id="PTHR44591:SF3">
    <property type="entry name" value="RESPONSE REGULATORY DOMAIN-CONTAINING PROTEIN"/>
    <property type="match status" value="1"/>
</dbReference>
<dbReference type="EMBL" id="JBHRTR010000028">
    <property type="protein sequence ID" value="MFC3228450.1"/>
    <property type="molecule type" value="Genomic_DNA"/>
</dbReference>
<dbReference type="SUPFAM" id="SSF52172">
    <property type="entry name" value="CheY-like"/>
    <property type="match status" value="1"/>
</dbReference>
<evidence type="ECO:0000313" key="5">
    <source>
        <dbReference type="Proteomes" id="UP001595528"/>
    </source>
</evidence>
<dbReference type="Pfam" id="PF00072">
    <property type="entry name" value="Response_reg"/>
    <property type="match status" value="1"/>
</dbReference>
<keyword evidence="5" id="KW-1185">Reference proteome</keyword>
<dbReference type="CDD" id="cd06171">
    <property type="entry name" value="Sigma70_r4"/>
    <property type="match status" value="1"/>
</dbReference>
<dbReference type="Pfam" id="PF08281">
    <property type="entry name" value="Sigma70_r4_2"/>
    <property type="match status" value="1"/>
</dbReference>
<dbReference type="SUPFAM" id="SSF88659">
    <property type="entry name" value="Sigma3 and sigma4 domains of RNA polymerase sigma factors"/>
    <property type="match status" value="1"/>
</dbReference>
<evidence type="ECO:0000313" key="4">
    <source>
        <dbReference type="EMBL" id="MFC3228450.1"/>
    </source>
</evidence>
<dbReference type="InterPro" id="IPR013324">
    <property type="entry name" value="RNA_pol_sigma_r3/r4-like"/>
</dbReference>
<accession>A0ABV7L217</accession>
<keyword evidence="1 2" id="KW-0597">Phosphoprotein</keyword>
<dbReference type="Proteomes" id="UP001595528">
    <property type="component" value="Unassembled WGS sequence"/>
</dbReference>
<gene>
    <name evidence="4" type="ORF">ACFOGJ_14495</name>
</gene>
<dbReference type="PROSITE" id="PS50110">
    <property type="entry name" value="RESPONSE_REGULATORY"/>
    <property type="match status" value="1"/>
</dbReference>
<name>A0ABV7L217_9PROT</name>
<feature type="modified residue" description="4-aspartylphosphate" evidence="2">
    <location>
        <position position="190"/>
    </location>
</feature>
<evidence type="ECO:0000256" key="1">
    <source>
        <dbReference type="ARBA" id="ARBA00022553"/>
    </source>
</evidence>
<dbReference type="RefSeq" id="WP_379901571.1">
    <property type="nucleotide sequence ID" value="NZ_JBHRTR010000028.1"/>
</dbReference>
<dbReference type="InterPro" id="IPR011006">
    <property type="entry name" value="CheY-like_superfamily"/>
</dbReference>
<evidence type="ECO:0000259" key="3">
    <source>
        <dbReference type="PROSITE" id="PS50110"/>
    </source>
</evidence>
<proteinExistence type="predicted"/>
<dbReference type="InterPro" id="IPR013249">
    <property type="entry name" value="RNA_pol_sigma70_r4_t2"/>
</dbReference>
<dbReference type="InterPro" id="IPR001789">
    <property type="entry name" value="Sig_transdc_resp-reg_receiver"/>
</dbReference>